<proteinExistence type="predicted"/>
<dbReference type="PANTHER" id="PTHR10900">
    <property type="entry name" value="PERIOSTIN-RELATED"/>
    <property type="match status" value="1"/>
</dbReference>
<dbReference type="Gene3D" id="2.30.180.10">
    <property type="entry name" value="FAS1 domain"/>
    <property type="match status" value="1"/>
</dbReference>
<dbReference type="EMBL" id="JAOTEM010000007">
    <property type="protein sequence ID" value="MCU7619272.1"/>
    <property type="molecule type" value="Genomic_DNA"/>
</dbReference>
<keyword evidence="4" id="KW-1185">Reference proteome</keyword>
<protein>
    <submittedName>
        <fullName evidence="3">Fasciclin domain-containing protein</fullName>
    </submittedName>
</protein>
<feature type="chain" id="PRO_5046467903" evidence="1">
    <location>
        <begin position="26"/>
        <end position="189"/>
    </location>
</feature>
<feature type="signal peptide" evidence="1">
    <location>
        <begin position="1"/>
        <end position="25"/>
    </location>
</feature>
<evidence type="ECO:0000313" key="3">
    <source>
        <dbReference type="EMBL" id="MCU7619272.1"/>
    </source>
</evidence>
<dbReference type="SUPFAM" id="SSF82153">
    <property type="entry name" value="FAS1 domain"/>
    <property type="match status" value="1"/>
</dbReference>
<dbReference type="SMART" id="SM00554">
    <property type="entry name" value="FAS1"/>
    <property type="match status" value="1"/>
</dbReference>
<dbReference type="PROSITE" id="PS50213">
    <property type="entry name" value="FAS1"/>
    <property type="match status" value="1"/>
</dbReference>
<dbReference type="Pfam" id="PF02469">
    <property type="entry name" value="Fasciclin"/>
    <property type="match status" value="1"/>
</dbReference>
<reference evidence="4" key="1">
    <citation type="submission" date="2023-07" db="EMBL/GenBank/DDBJ databases">
        <title>Chryseobacterium sp. strain PBS4-4 Genome sequencing and assembly.</title>
        <authorList>
            <person name="Jung Y."/>
        </authorList>
    </citation>
    <scope>NUCLEOTIDE SEQUENCE [LARGE SCALE GENOMIC DNA]</scope>
    <source>
        <strain evidence="4">PBS4-4</strain>
    </source>
</reference>
<sequence>MYTRSKFAVLGMVALSFALSGNAAAQKMKEKTVMVGGAPMYPSKNIVENAVNSKDHTTLVAAVKAAGLVETLQSAGPFTVFAPTDAAFAKLPAGTVENLVKPENKEMLTKILTYHVLPGKYSSKQVWAAVKAGNGKAMMKTVEGEQLTFWTKGNDLYVTDAKGSKAKITIADVNQSNGVIHVIDTVLLP</sequence>
<dbReference type="InterPro" id="IPR000782">
    <property type="entry name" value="FAS1_domain"/>
</dbReference>
<evidence type="ECO:0000256" key="1">
    <source>
        <dbReference type="SAM" id="SignalP"/>
    </source>
</evidence>
<dbReference type="InterPro" id="IPR036378">
    <property type="entry name" value="FAS1_dom_sf"/>
</dbReference>
<dbReference type="PANTHER" id="PTHR10900:SF77">
    <property type="entry name" value="FI19380P1"/>
    <property type="match status" value="1"/>
</dbReference>
<dbReference type="InterPro" id="IPR050904">
    <property type="entry name" value="Adhesion/Biosynth-related"/>
</dbReference>
<keyword evidence="1" id="KW-0732">Signal</keyword>
<feature type="domain" description="FAS1" evidence="2">
    <location>
        <begin position="43"/>
        <end position="187"/>
    </location>
</feature>
<evidence type="ECO:0000259" key="2">
    <source>
        <dbReference type="PROSITE" id="PS50213"/>
    </source>
</evidence>
<accession>A0ABT2WAM4</accession>
<comment type="caution">
    <text evidence="3">The sequence shown here is derived from an EMBL/GenBank/DDBJ whole genome shotgun (WGS) entry which is preliminary data.</text>
</comment>
<organism evidence="3 4">
    <name type="scientific">Chryseobacterium edaphi</name>
    <dbReference type="NCBI Taxonomy" id="2976532"/>
    <lineage>
        <taxon>Bacteria</taxon>
        <taxon>Pseudomonadati</taxon>
        <taxon>Bacteroidota</taxon>
        <taxon>Flavobacteriia</taxon>
        <taxon>Flavobacteriales</taxon>
        <taxon>Weeksellaceae</taxon>
        <taxon>Chryseobacterium group</taxon>
        <taxon>Chryseobacterium</taxon>
    </lineage>
</organism>
<name>A0ABT2WAM4_9FLAO</name>
<dbReference type="RefSeq" id="WP_263004822.1">
    <property type="nucleotide sequence ID" value="NZ_JAOTEM010000007.1"/>
</dbReference>
<evidence type="ECO:0000313" key="4">
    <source>
        <dbReference type="Proteomes" id="UP001208649"/>
    </source>
</evidence>
<gene>
    <name evidence="3" type="ORF">NZ698_18995</name>
</gene>
<dbReference type="Proteomes" id="UP001208649">
    <property type="component" value="Unassembled WGS sequence"/>
</dbReference>